<dbReference type="SMART" id="SM00367">
    <property type="entry name" value="LRR_CC"/>
    <property type="match status" value="7"/>
</dbReference>
<organism evidence="2 3">
    <name type="scientific">Trifolium pratense</name>
    <name type="common">Red clover</name>
    <dbReference type="NCBI Taxonomy" id="57577"/>
    <lineage>
        <taxon>Eukaryota</taxon>
        <taxon>Viridiplantae</taxon>
        <taxon>Streptophyta</taxon>
        <taxon>Embryophyta</taxon>
        <taxon>Tracheophyta</taxon>
        <taxon>Spermatophyta</taxon>
        <taxon>Magnoliopsida</taxon>
        <taxon>eudicotyledons</taxon>
        <taxon>Gunneridae</taxon>
        <taxon>Pentapetalae</taxon>
        <taxon>rosids</taxon>
        <taxon>fabids</taxon>
        <taxon>Fabales</taxon>
        <taxon>Fabaceae</taxon>
        <taxon>Papilionoideae</taxon>
        <taxon>50 kb inversion clade</taxon>
        <taxon>NPAAA clade</taxon>
        <taxon>Hologalegina</taxon>
        <taxon>IRL clade</taxon>
        <taxon>Trifolieae</taxon>
        <taxon>Trifolium</taxon>
    </lineage>
</organism>
<gene>
    <name evidence="2" type="ORF">L195_g041413</name>
</gene>
<reference evidence="2 3" key="1">
    <citation type="journal article" date="2014" name="Am. J. Bot.">
        <title>Genome assembly and annotation for red clover (Trifolium pratense; Fabaceae).</title>
        <authorList>
            <person name="Istvanek J."/>
            <person name="Jaros M."/>
            <person name="Krenek A."/>
            <person name="Repkova J."/>
        </authorList>
    </citation>
    <scope>NUCLEOTIDE SEQUENCE [LARGE SCALE GENOMIC DNA]</scope>
    <source>
        <strain evidence="3">cv. Tatra</strain>
        <tissue evidence="2">Young leaves</tissue>
    </source>
</reference>
<evidence type="ECO:0000313" key="3">
    <source>
        <dbReference type="Proteomes" id="UP000236291"/>
    </source>
</evidence>
<name>A0A2K3M3H2_TRIPR</name>
<dbReference type="InterPro" id="IPR032675">
    <property type="entry name" value="LRR_dom_sf"/>
</dbReference>
<reference evidence="2 3" key="2">
    <citation type="journal article" date="2017" name="Front. Plant Sci.">
        <title>Gene Classification and Mining of Molecular Markers Useful in Red Clover (Trifolium pratense) Breeding.</title>
        <authorList>
            <person name="Istvanek J."/>
            <person name="Dluhosova J."/>
            <person name="Dluhos P."/>
            <person name="Patkova L."/>
            <person name="Nedelnik J."/>
            <person name="Repkova J."/>
        </authorList>
    </citation>
    <scope>NUCLEOTIDE SEQUENCE [LARGE SCALE GENOMIC DNA]</scope>
    <source>
        <strain evidence="3">cv. Tatra</strain>
        <tissue evidence="2">Young leaves</tissue>
    </source>
</reference>
<dbReference type="Gene3D" id="3.80.10.10">
    <property type="entry name" value="Ribonuclease Inhibitor"/>
    <property type="match status" value="2"/>
</dbReference>
<comment type="caution">
    <text evidence="2">The sequence shown here is derived from an EMBL/GenBank/DDBJ whole genome shotgun (WGS) entry which is preliminary data.</text>
</comment>
<dbReference type="PANTHER" id="PTHR13318">
    <property type="entry name" value="PARTNER OF PAIRED, ISOFORM B-RELATED"/>
    <property type="match status" value="1"/>
</dbReference>
<dbReference type="STRING" id="57577.A0A2K3M3H2"/>
<dbReference type="EMBL" id="ASHM01048531">
    <property type="protein sequence ID" value="PNX85345.1"/>
    <property type="molecule type" value="Genomic_DNA"/>
</dbReference>
<dbReference type="InterPro" id="IPR057207">
    <property type="entry name" value="FBXL15_LRR"/>
</dbReference>
<proteinExistence type="predicted"/>
<dbReference type="SUPFAM" id="SSF52047">
    <property type="entry name" value="RNI-like"/>
    <property type="match status" value="2"/>
</dbReference>
<dbReference type="GO" id="GO:0019005">
    <property type="term" value="C:SCF ubiquitin ligase complex"/>
    <property type="evidence" value="ECO:0007669"/>
    <property type="project" value="TreeGrafter"/>
</dbReference>
<dbReference type="Proteomes" id="UP000236291">
    <property type="component" value="Unassembled WGS sequence"/>
</dbReference>
<dbReference type="PANTHER" id="PTHR13318:SF106">
    <property type="entry name" value="F-BOX_LRR-REPEAT PROTEIN 2"/>
    <property type="match status" value="1"/>
</dbReference>
<sequence>MLLIADCFPLLQQLDLSNPARMVYNINTGVQRNTYFRAGVEALSTTLSKLRSINLSGHYYMNNQSLFHLFNNCKFLNEAIIFDCYLITIDGIARAICERPALTSLSLLRTFQRNRHVIVRSITPSFINSLVTLKALTSLDLSSLNISDELLSSIAMECLPLTKLVLRNCTGYSYDGIFRLLSKCRCIQHLDLQYTRFLDNQHLTDQRLVQLSSFLGHLISINLNHCRKLTESALFALARSCPLLSEIKMEYTLIGKESADNSNHSMNSVVCPQLKSLCLANNSWLRDENIIMFASIFPNLHMFDWTDCDLISKVNLMNLLRMNFEAPKLEVLDLSHTDVICGTLYVISKNCPGLLHLFLRYCPGVTEVGVNIVLENCTQLREIDLTGCHQVNSNFLSSMISSRPSLRKIIAPPGFDFKDKKKKRLFLYQGCFVC</sequence>
<accession>A0A2K3M3H2</accession>
<evidence type="ECO:0000259" key="1">
    <source>
        <dbReference type="Pfam" id="PF25372"/>
    </source>
</evidence>
<dbReference type="GO" id="GO:0031146">
    <property type="term" value="P:SCF-dependent proteasomal ubiquitin-dependent protein catabolic process"/>
    <property type="evidence" value="ECO:0007669"/>
    <property type="project" value="TreeGrafter"/>
</dbReference>
<dbReference type="InterPro" id="IPR006553">
    <property type="entry name" value="Leu-rich_rpt_Cys-con_subtyp"/>
</dbReference>
<dbReference type="Pfam" id="PF25372">
    <property type="entry name" value="DUF7885"/>
    <property type="match status" value="1"/>
</dbReference>
<feature type="domain" description="F-box/LRR-repeat protein 15-like leucin rich repeat" evidence="1">
    <location>
        <begin position="38"/>
        <end position="238"/>
    </location>
</feature>
<evidence type="ECO:0000313" key="2">
    <source>
        <dbReference type="EMBL" id="PNX85345.1"/>
    </source>
</evidence>
<dbReference type="AlphaFoldDB" id="A0A2K3M3H2"/>
<protein>
    <submittedName>
        <fullName evidence="2">F-box/LRR-repeat protein</fullName>
    </submittedName>
</protein>